<dbReference type="Pfam" id="PF08044">
    <property type="entry name" value="DUF1707"/>
    <property type="match status" value="1"/>
</dbReference>
<gene>
    <name evidence="4" type="ORF">ACE11A_11345</name>
</gene>
<reference evidence="4 5" key="1">
    <citation type="submission" date="2024-09" db="EMBL/GenBank/DDBJ databases">
        <title>Draft genome sequence of multifaceted antimicrobials producing Streptomyces sp. strain FH1.</title>
        <authorList>
            <person name="Hassan F."/>
            <person name="Ali H."/>
            <person name="Hassan N."/>
            <person name="Nawaz A."/>
        </authorList>
    </citation>
    <scope>NUCLEOTIDE SEQUENCE [LARGE SCALE GENOMIC DNA]</scope>
    <source>
        <strain evidence="4 5">FH1</strain>
    </source>
</reference>
<evidence type="ECO:0000313" key="5">
    <source>
        <dbReference type="Proteomes" id="UP001577267"/>
    </source>
</evidence>
<dbReference type="Proteomes" id="UP001577267">
    <property type="component" value="Unassembled WGS sequence"/>
</dbReference>
<dbReference type="RefSeq" id="WP_375062892.1">
    <property type="nucleotide sequence ID" value="NZ_JBHGBT010000008.1"/>
</dbReference>
<sequence length="223" mass="23422">MTAEKPPAVPLAKPAAPAPVPHTAPDPVRASDADRDRIADILREALAEGRLDAEEHAERIESVYRAKTLGELEPLIRDLPAGQRPAAPAAPPRPGPVAPVPQGPRSVVAVFSSANRHGRWRLGLRTVASAVFGSVELDLTEAIFDQQYVTIDATAVFGSVEIKVPENVTVRTGGTGVLGSFEVVEMVSGDPSAPVIMVKGAAVFGSVEARPVPGKSIRNLRNA</sequence>
<name>A0ABV4ZLE1_9ACTN</name>
<dbReference type="PANTHER" id="PTHR40763">
    <property type="entry name" value="MEMBRANE PROTEIN-RELATED"/>
    <property type="match status" value="1"/>
</dbReference>
<dbReference type="Pfam" id="PF09922">
    <property type="entry name" value="LiaF-like_C"/>
    <property type="match status" value="1"/>
</dbReference>
<protein>
    <submittedName>
        <fullName evidence="4">DUF1707 domain-containing protein</fullName>
    </submittedName>
</protein>
<dbReference type="InterPro" id="IPR024425">
    <property type="entry name" value="LiaF-like_C"/>
</dbReference>
<dbReference type="PANTHER" id="PTHR40763:SF4">
    <property type="entry name" value="DUF1707 DOMAIN-CONTAINING PROTEIN"/>
    <property type="match status" value="1"/>
</dbReference>
<organism evidence="4 5">
    <name type="scientific">Streptomyces carpaticus</name>
    <dbReference type="NCBI Taxonomy" id="285558"/>
    <lineage>
        <taxon>Bacteria</taxon>
        <taxon>Bacillati</taxon>
        <taxon>Actinomycetota</taxon>
        <taxon>Actinomycetes</taxon>
        <taxon>Kitasatosporales</taxon>
        <taxon>Streptomycetaceae</taxon>
        <taxon>Streptomyces</taxon>
    </lineage>
</organism>
<comment type="caution">
    <text evidence="4">The sequence shown here is derived from an EMBL/GenBank/DDBJ whole genome shotgun (WGS) entry which is preliminary data.</text>
</comment>
<accession>A0ABV4ZLE1</accession>
<feature type="domain" description="Cell wall-active antibiotics response LiaF-like C-terminal" evidence="3">
    <location>
        <begin position="129"/>
        <end position="186"/>
    </location>
</feature>
<evidence type="ECO:0000259" key="3">
    <source>
        <dbReference type="Pfam" id="PF09922"/>
    </source>
</evidence>
<evidence type="ECO:0000259" key="2">
    <source>
        <dbReference type="Pfam" id="PF08044"/>
    </source>
</evidence>
<evidence type="ECO:0000256" key="1">
    <source>
        <dbReference type="SAM" id="MobiDB-lite"/>
    </source>
</evidence>
<feature type="region of interest" description="Disordered" evidence="1">
    <location>
        <begin position="1"/>
        <end position="35"/>
    </location>
</feature>
<feature type="domain" description="DUF1707" evidence="2">
    <location>
        <begin position="28"/>
        <end position="80"/>
    </location>
</feature>
<proteinExistence type="predicted"/>
<evidence type="ECO:0000313" key="4">
    <source>
        <dbReference type="EMBL" id="MFB4194946.1"/>
    </source>
</evidence>
<dbReference type="EMBL" id="JBHGBT010000008">
    <property type="protein sequence ID" value="MFB4194946.1"/>
    <property type="molecule type" value="Genomic_DNA"/>
</dbReference>
<keyword evidence="5" id="KW-1185">Reference proteome</keyword>
<dbReference type="InterPro" id="IPR012551">
    <property type="entry name" value="DUF1707_SHOCT-like"/>
</dbReference>